<name>A0A2I2F1L3_ASPCN</name>
<proteinExistence type="predicted"/>
<gene>
    <name evidence="2" type="ORF">BDW47DRAFT_76431</name>
</gene>
<evidence type="ECO:0000256" key="1">
    <source>
        <dbReference type="SAM" id="Phobius"/>
    </source>
</evidence>
<keyword evidence="1" id="KW-0472">Membrane</keyword>
<keyword evidence="3" id="KW-1185">Reference proteome</keyword>
<feature type="transmembrane region" description="Helical" evidence="1">
    <location>
        <begin position="71"/>
        <end position="97"/>
    </location>
</feature>
<keyword evidence="1" id="KW-0812">Transmembrane</keyword>
<dbReference type="EMBL" id="KZ559177">
    <property type="protein sequence ID" value="PLB34509.1"/>
    <property type="molecule type" value="Genomic_DNA"/>
</dbReference>
<dbReference type="Proteomes" id="UP000234585">
    <property type="component" value="Unassembled WGS sequence"/>
</dbReference>
<dbReference type="RefSeq" id="XP_024668521.1">
    <property type="nucleotide sequence ID" value="XM_024819796.1"/>
</dbReference>
<organism evidence="2 3">
    <name type="scientific">Aspergillus candidus</name>
    <dbReference type="NCBI Taxonomy" id="41067"/>
    <lineage>
        <taxon>Eukaryota</taxon>
        <taxon>Fungi</taxon>
        <taxon>Dikarya</taxon>
        <taxon>Ascomycota</taxon>
        <taxon>Pezizomycotina</taxon>
        <taxon>Eurotiomycetes</taxon>
        <taxon>Eurotiomycetidae</taxon>
        <taxon>Eurotiales</taxon>
        <taxon>Aspergillaceae</taxon>
        <taxon>Aspergillus</taxon>
        <taxon>Aspergillus subgen. Circumdati</taxon>
    </lineage>
</organism>
<feature type="transmembrane region" description="Helical" evidence="1">
    <location>
        <begin position="36"/>
        <end position="59"/>
    </location>
</feature>
<evidence type="ECO:0000313" key="3">
    <source>
        <dbReference type="Proteomes" id="UP000234585"/>
    </source>
</evidence>
<dbReference type="GeneID" id="36526956"/>
<protein>
    <submittedName>
        <fullName evidence="2">Uncharacterized protein</fullName>
    </submittedName>
</protein>
<dbReference type="AlphaFoldDB" id="A0A2I2F1L3"/>
<keyword evidence="1" id="KW-1133">Transmembrane helix</keyword>
<evidence type="ECO:0000313" key="2">
    <source>
        <dbReference type="EMBL" id="PLB34509.1"/>
    </source>
</evidence>
<reference evidence="2 3" key="1">
    <citation type="submission" date="2017-12" db="EMBL/GenBank/DDBJ databases">
        <authorList>
            <consortium name="DOE Joint Genome Institute"/>
            <person name="Haridas S."/>
            <person name="Kjaerbolling I."/>
            <person name="Vesth T.C."/>
            <person name="Frisvad J.C."/>
            <person name="Nybo J.L."/>
            <person name="Theobald S."/>
            <person name="Kuo A."/>
            <person name="Bowyer P."/>
            <person name="Matsuda Y."/>
            <person name="Mondo S."/>
            <person name="Lyhne E.K."/>
            <person name="Kogle M.E."/>
            <person name="Clum A."/>
            <person name="Lipzen A."/>
            <person name="Salamov A."/>
            <person name="Ngan C.Y."/>
            <person name="Daum C."/>
            <person name="Chiniquy J."/>
            <person name="Barry K."/>
            <person name="LaButti K."/>
            <person name="Simmons B.A."/>
            <person name="Magnuson J.K."/>
            <person name="Mortensen U.H."/>
            <person name="Larsen T.O."/>
            <person name="Grigoriev I.V."/>
            <person name="Baker S.E."/>
            <person name="Andersen M.R."/>
            <person name="Nordberg H.P."/>
            <person name="Cantor M.N."/>
            <person name="Hua S.X."/>
        </authorList>
    </citation>
    <scope>NUCLEOTIDE SEQUENCE [LARGE SCALE GENOMIC DNA]</scope>
    <source>
        <strain evidence="2 3">CBS 102.13</strain>
    </source>
</reference>
<sequence length="99" mass="11178">MSTANTNQHTLILSAQLSRLTFFFCFSLSSPPLPSFTFYLLPSSFLPFPLSLFPLIFPLRFSSFSFIFSSLSLHFFSSFPLLVSSCILLSLLSQVWFCG</sequence>
<accession>A0A2I2F1L3</accession>